<dbReference type="PANTHER" id="PTHR42730:SF1">
    <property type="entry name" value="2-OXOGLUTARATE SYNTHASE SUBUNIT KORC"/>
    <property type="match status" value="1"/>
</dbReference>
<dbReference type="InterPro" id="IPR019752">
    <property type="entry name" value="Pyrv/ketoisovalerate_OxRed_cat"/>
</dbReference>
<feature type="domain" description="Pyruvate/ketoisovalerate oxidoreductase catalytic" evidence="2">
    <location>
        <begin position="12"/>
        <end position="173"/>
    </location>
</feature>
<evidence type="ECO:0000256" key="1">
    <source>
        <dbReference type="ARBA" id="ARBA00023002"/>
    </source>
</evidence>
<dbReference type="AlphaFoldDB" id="H5SNL2"/>
<dbReference type="InterPro" id="IPR052554">
    <property type="entry name" value="2-oxoglutarate_synth_KorC"/>
</dbReference>
<sequence length="185" mass="20058">MATKQIQLTGAGGQGLVLAGIILAEAAMRDGKNVAVAQSYGPEARLGASKAEVIISTEKIAYPQVTQPDILLCLSQEAFDRYFSAVGERVLVVVDATHVQVPTLGRDNIYRLPLVRAAAERVGNRLVANVVALGALNALTELVSWESLQHAVERRTPQKYREQNLRALEVGRQLVQKTSSQTKEV</sequence>
<protein>
    <submittedName>
        <fullName evidence="3">2-oxoglutarate ferredoxin oxidoreductase subunit gamma</fullName>
    </submittedName>
</protein>
<keyword evidence="1" id="KW-0560">Oxidoreductase</keyword>
<evidence type="ECO:0000313" key="3">
    <source>
        <dbReference type="EMBL" id="BAL57748.1"/>
    </source>
</evidence>
<reference evidence="3" key="2">
    <citation type="journal article" date="2012" name="PLoS ONE">
        <title>A Deeply Branching Thermophilic Bacterium with an Ancient Acetyl-CoA Pathway Dominates a Subsurface Ecosystem.</title>
        <authorList>
            <person name="Takami H."/>
            <person name="Noguchi H."/>
            <person name="Takaki Y."/>
            <person name="Uchiyama I."/>
            <person name="Toyoda A."/>
            <person name="Nishi S."/>
            <person name="Chee G.-J."/>
            <person name="Arai W."/>
            <person name="Nunoura T."/>
            <person name="Itoh T."/>
            <person name="Hattori M."/>
            <person name="Takai K."/>
        </authorList>
    </citation>
    <scope>NUCLEOTIDE SEQUENCE</scope>
</reference>
<organism evidence="3">
    <name type="scientific">uncultured Acetothermia bacterium</name>
    <dbReference type="NCBI Taxonomy" id="236499"/>
    <lineage>
        <taxon>Bacteria</taxon>
        <taxon>Candidatus Bipolaricaulota</taxon>
        <taxon>environmental samples</taxon>
    </lineage>
</organism>
<accession>H5SNL2</accession>
<evidence type="ECO:0000259" key="2">
    <source>
        <dbReference type="Pfam" id="PF01558"/>
    </source>
</evidence>
<dbReference type="InterPro" id="IPR002869">
    <property type="entry name" value="Pyrv_flavodox_OxRed_cen"/>
</dbReference>
<dbReference type="GO" id="GO:0016903">
    <property type="term" value="F:oxidoreductase activity, acting on the aldehyde or oxo group of donors"/>
    <property type="evidence" value="ECO:0007669"/>
    <property type="project" value="InterPro"/>
</dbReference>
<gene>
    <name evidence="3" type="ORF">HGMM_F52D02C27</name>
</gene>
<dbReference type="EMBL" id="AP011783">
    <property type="protein sequence ID" value="BAL57748.1"/>
    <property type="molecule type" value="Genomic_DNA"/>
</dbReference>
<dbReference type="Pfam" id="PF01558">
    <property type="entry name" value="POR"/>
    <property type="match status" value="1"/>
</dbReference>
<dbReference type="Gene3D" id="3.40.920.10">
    <property type="entry name" value="Pyruvate-ferredoxin oxidoreductase, PFOR, domain III"/>
    <property type="match status" value="1"/>
</dbReference>
<dbReference type="SUPFAM" id="SSF53323">
    <property type="entry name" value="Pyruvate-ferredoxin oxidoreductase, PFOR, domain III"/>
    <property type="match status" value="1"/>
</dbReference>
<name>H5SNL2_9BACT</name>
<reference evidence="3" key="1">
    <citation type="journal article" date="2005" name="Environ. Microbiol.">
        <title>Genetic and functional properties of uncultivated thermophilic crenarchaeotes from a subsurface gold mine as revealed by analysis of genome fragments.</title>
        <authorList>
            <person name="Nunoura T."/>
            <person name="Hirayama H."/>
            <person name="Takami H."/>
            <person name="Oida H."/>
            <person name="Nishi S."/>
            <person name="Shimamura S."/>
            <person name="Suzuki Y."/>
            <person name="Inagaki F."/>
            <person name="Takai K."/>
            <person name="Nealson K.H."/>
            <person name="Horikoshi K."/>
        </authorList>
    </citation>
    <scope>NUCLEOTIDE SEQUENCE</scope>
</reference>
<proteinExistence type="predicted"/>
<dbReference type="PANTHER" id="PTHR42730">
    <property type="entry name" value="2-OXOGLUTARATE SYNTHASE SUBUNIT KORC"/>
    <property type="match status" value="1"/>
</dbReference>